<evidence type="ECO:0000256" key="2">
    <source>
        <dbReference type="ARBA" id="ARBA00005245"/>
    </source>
</evidence>
<keyword evidence="5" id="KW-0256">Endoplasmic reticulum</keyword>
<evidence type="ECO:0000256" key="8">
    <source>
        <dbReference type="ARBA" id="ARBA00045204"/>
    </source>
</evidence>
<evidence type="ECO:0000256" key="9">
    <source>
        <dbReference type="SAM" id="Phobius"/>
    </source>
</evidence>
<evidence type="ECO:0000256" key="3">
    <source>
        <dbReference type="ARBA" id="ARBA00017059"/>
    </source>
</evidence>
<evidence type="ECO:0000256" key="7">
    <source>
        <dbReference type="ARBA" id="ARBA00023136"/>
    </source>
</evidence>
<accession>A0A9N9CFI6</accession>
<dbReference type="InterPro" id="IPR009542">
    <property type="entry name" value="Spc1/SPCS1"/>
</dbReference>
<evidence type="ECO:0000256" key="1">
    <source>
        <dbReference type="ARBA" id="ARBA00004477"/>
    </source>
</evidence>
<dbReference type="Pfam" id="PF06645">
    <property type="entry name" value="SPC12"/>
    <property type="match status" value="1"/>
</dbReference>
<keyword evidence="4 9" id="KW-0812">Transmembrane</keyword>
<comment type="similarity">
    <text evidence="2">Belongs to the SPCS1 family.</text>
</comment>
<dbReference type="Proteomes" id="UP000789572">
    <property type="component" value="Unassembled WGS sequence"/>
</dbReference>
<comment type="caution">
    <text evidence="10">The sequence shown here is derived from an EMBL/GenBank/DDBJ whole genome shotgun (WGS) entry which is preliminary data.</text>
</comment>
<organism evidence="10 11">
    <name type="scientific">Paraglomus occultum</name>
    <dbReference type="NCBI Taxonomy" id="144539"/>
    <lineage>
        <taxon>Eukaryota</taxon>
        <taxon>Fungi</taxon>
        <taxon>Fungi incertae sedis</taxon>
        <taxon>Mucoromycota</taxon>
        <taxon>Glomeromycotina</taxon>
        <taxon>Glomeromycetes</taxon>
        <taxon>Paraglomerales</taxon>
        <taxon>Paraglomeraceae</taxon>
        <taxon>Paraglomus</taxon>
    </lineage>
</organism>
<evidence type="ECO:0000313" key="10">
    <source>
        <dbReference type="EMBL" id="CAG8599958.1"/>
    </source>
</evidence>
<feature type="transmembrane region" description="Helical" evidence="9">
    <location>
        <begin position="47"/>
        <end position="66"/>
    </location>
</feature>
<evidence type="ECO:0000313" key="11">
    <source>
        <dbReference type="Proteomes" id="UP000789572"/>
    </source>
</evidence>
<keyword evidence="6 9" id="KW-1133">Transmembrane helix</keyword>
<comment type="function">
    <text evidence="8">Component of the signal peptidase complex (SPC) which catalyzes the cleavage of N-terminal signal sequences from nascent proteins as they are translocated into the lumen of the endoplasmic reticulum. Dispensable for SPC enzymatic activity.</text>
</comment>
<dbReference type="GO" id="GO:0045047">
    <property type="term" value="P:protein targeting to ER"/>
    <property type="evidence" value="ECO:0007669"/>
    <property type="project" value="TreeGrafter"/>
</dbReference>
<evidence type="ECO:0000256" key="4">
    <source>
        <dbReference type="ARBA" id="ARBA00022692"/>
    </source>
</evidence>
<dbReference type="OrthoDB" id="263893at2759"/>
<dbReference type="GO" id="GO:0005787">
    <property type="term" value="C:signal peptidase complex"/>
    <property type="evidence" value="ECO:0007669"/>
    <property type="project" value="InterPro"/>
</dbReference>
<sequence>MSWLQMNIDFEGQKLAEYIYYFVIISGAILGFVVGFYYQDLLLTMEIFAGGIGLSALLVFPSWPIYNKHPIQWLPAKQTTDASDGDES</sequence>
<dbReference type="AlphaFoldDB" id="A0A9N9CFI6"/>
<keyword evidence="7 9" id="KW-0472">Membrane</keyword>
<dbReference type="GO" id="GO:0006465">
    <property type="term" value="P:signal peptide processing"/>
    <property type="evidence" value="ECO:0007669"/>
    <property type="project" value="InterPro"/>
</dbReference>
<name>A0A9N9CFI6_9GLOM</name>
<proteinExistence type="inferred from homology"/>
<protein>
    <recommendedName>
        <fullName evidence="3">Signal peptidase complex subunit 1</fullName>
    </recommendedName>
</protein>
<keyword evidence="11" id="KW-1185">Reference proteome</keyword>
<reference evidence="10" key="1">
    <citation type="submission" date="2021-06" db="EMBL/GenBank/DDBJ databases">
        <authorList>
            <person name="Kallberg Y."/>
            <person name="Tangrot J."/>
            <person name="Rosling A."/>
        </authorList>
    </citation>
    <scope>NUCLEOTIDE SEQUENCE</scope>
    <source>
        <strain evidence="10">IA702</strain>
    </source>
</reference>
<evidence type="ECO:0000256" key="6">
    <source>
        <dbReference type="ARBA" id="ARBA00022989"/>
    </source>
</evidence>
<evidence type="ECO:0000256" key="5">
    <source>
        <dbReference type="ARBA" id="ARBA00022824"/>
    </source>
</evidence>
<gene>
    <name evidence="10" type="ORF">POCULU_LOCUS7410</name>
</gene>
<dbReference type="PANTHER" id="PTHR13202:SF0">
    <property type="entry name" value="SIGNAL PEPTIDASE COMPLEX SUBUNIT 1"/>
    <property type="match status" value="1"/>
</dbReference>
<comment type="subcellular location">
    <subcellularLocation>
        <location evidence="1">Endoplasmic reticulum membrane</location>
        <topology evidence="1">Multi-pass membrane protein</topology>
    </subcellularLocation>
</comment>
<dbReference type="PANTHER" id="PTHR13202">
    <property type="entry name" value="MICROSOMAL SIGNAL PEPTIDASE 12 KDA SUBUNIT"/>
    <property type="match status" value="1"/>
</dbReference>
<dbReference type="EMBL" id="CAJVPJ010001675">
    <property type="protein sequence ID" value="CAG8599958.1"/>
    <property type="molecule type" value="Genomic_DNA"/>
</dbReference>
<feature type="transmembrane region" description="Helical" evidence="9">
    <location>
        <begin position="18"/>
        <end position="38"/>
    </location>
</feature>